<dbReference type="Proteomes" id="UP000010473">
    <property type="component" value="Chromosome"/>
</dbReference>
<feature type="coiled-coil region" evidence="1">
    <location>
        <begin position="310"/>
        <end position="381"/>
    </location>
</feature>
<sequence>MKLFYLSSKFGTGIFILLFLLIKQCNQAQAVTFKFNNDFYNIESKYLGFLNDDQDFLPSLYLLNNQPKQEIFNLREQVAKINYTALETTQPKLINHLIASLKKIQIQPINNNDLSPNNIPILAQSEFNDIYKDVYDFDIDLVENNEKTGIIKNSINTIIKQKIPHYVASFSNYQPSVNLLQGSVDNSWTRISSRVPQLLTFNSNNNHTRLEFDSRTPVNAKLEFNRQGNIYQWSEQALEGRWAEFDSPLDKLRNEVIFDFRNFQANHLNQHLSINSNIITTSQTTLFATITPQQYQSAYSINLQNNYPKSDSLKKLDQLLEQEKKEFQQQQNRILRKLEQEQKNRLEKAKRKQEMRIKQKQNELRIAKKIQENRHKNLQKEIINQK</sequence>
<dbReference type="AlphaFoldDB" id="K9XV09"/>
<proteinExistence type="predicted"/>
<dbReference type="EMBL" id="CP003653">
    <property type="protein sequence ID" value="AFZ36378.1"/>
    <property type="molecule type" value="Genomic_DNA"/>
</dbReference>
<name>K9XV09_STAC7</name>
<gene>
    <name evidence="2" type="ordered locus">Sta7437_2858</name>
</gene>
<evidence type="ECO:0000313" key="2">
    <source>
        <dbReference type="EMBL" id="AFZ36378.1"/>
    </source>
</evidence>
<accession>K9XV09</accession>
<keyword evidence="1" id="KW-0175">Coiled coil</keyword>
<keyword evidence="3" id="KW-1185">Reference proteome</keyword>
<organism evidence="2 3">
    <name type="scientific">Stanieria cyanosphaera (strain ATCC 29371 / PCC 7437)</name>
    <dbReference type="NCBI Taxonomy" id="111780"/>
    <lineage>
        <taxon>Bacteria</taxon>
        <taxon>Bacillati</taxon>
        <taxon>Cyanobacteriota</taxon>
        <taxon>Cyanophyceae</taxon>
        <taxon>Pleurocapsales</taxon>
        <taxon>Dermocarpellaceae</taxon>
        <taxon>Stanieria</taxon>
    </lineage>
</organism>
<evidence type="ECO:0000313" key="3">
    <source>
        <dbReference type="Proteomes" id="UP000010473"/>
    </source>
</evidence>
<protein>
    <submittedName>
        <fullName evidence="2">Uncharacterized protein</fullName>
    </submittedName>
</protein>
<reference evidence="3" key="1">
    <citation type="journal article" date="2013" name="Proc. Natl. Acad. Sci. U.S.A.">
        <title>Improving the coverage of the cyanobacterial phylum using diversity-driven genome sequencing.</title>
        <authorList>
            <person name="Shih P.M."/>
            <person name="Wu D."/>
            <person name="Latifi A."/>
            <person name="Axen S.D."/>
            <person name="Fewer D.P."/>
            <person name="Talla E."/>
            <person name="Calteau A."/>
            <person name="Cai F."/>
            <person name="Tandeau de Marsac N."/>
            <person name="Rippka R."/>
            <person name="Herdman M."/>
            <person name="Sivonen K."/>
            <person name="Coursin T."/>
            <person name="Laurent T."/>
            <person name="Goodwin L."/>
            <person name="Nolan M."/>
            <person name="Davenport K.W."/>
            <person name="Han C.S."/>
            <person name="Rubin E.M."/>
            <person name="Eisen J.A."/>
            <person name="Woyke T."/>
            <person name="Gugger M."/>
            <person name="Kerfeld C.A."/>
        </authorList>
    </citation>
    <scope>NUCLEOTIDE SEQUENCE [LARGE SCALE GENOMIC DNA]</scope>
    <source>
        <strain evidence="3">ATCC 29371 / PCC 7437</strain>
    </source>
</reference>
<dbReference type="KEGG" id="scs:Sta7437_2858"/>
<dbReference type="HOGENOM" id="CLU_715536_0_0_3"/>
<evidence type="ECO:0000256" key="1">
    <source>
        <dbReference type="SAM" id="Coils"/>
    </source>
</evidence>